<dbReference type="SUPFAM" id="SSF100895">
    <property type="entry name" value="Kazal-type serine protease inhibitors"/>
    <property type="match status" value="1"/>
</dbReference>
<gene>
    <name evidence="3" type="ORF">CHIRRI_LOCUS3693</name>
</gene>
<proteinExistence type="predicted"/>
<name>A0A9N9RQA8_9DIPT</name>
<accession>A0A9N9RQA8</accession>
<dbReference type="Gene3D" id="3.30.60.30">
    <property type="match status" value="1"/>
</dbReference>
<dbReference type="Pfam" id="PF00050">
    <property type="entry name" value="Kazal_1"/>
    <property type="match status" value="1"/>
</dbReference>
<protein>
    <recommendedName>
        <fullName evidence="2">Kazal-like domain-containing protein</fullName>
    </recommendedName>
</protein>
<dbReference type="Proteomes" id="UP001153620">
    <property type="component" value="Chromosome 1"/>
</dbReference>
<evidence type="ECO:0000256" key="1">
    <source>
        <dbReference type="SAM" id="SignalP"/>
    </source>
</evidence>
<dbReference type="OrthoDB" id="88467at2759"/>
<keyword evidence="4" id="KW-1185">Reference proteome</keyword>
<dbReference type="SMART" id="SM00280">
    <property type="entry name" value="KAZAL"/>
    <property type="match status" value="1"/>
</dbReference>
<dbReference type="EMBL" id="OU895877">
    <property type="protein sequence ID" value="CAG9800755.1"/>
    <property type="molecule type" value="Genomic_DNA"/>
</dbReference>
<dbReference type="PROSITE" id="PS51465">
    <property type="entry name" value="KAZAL_2"/>
    <property type="match status" value="1"/>
</dbReference>
<dbReference type="InterPro" id="IPR036058">
    <property type="entry name" value="Kazal_dom_sf"/>
</dbReference>
<evidence type="ECO:0000259" key="2">
    <source>
        <dbReference type="PROSITE" id="PS51465"/>
    </source>
</evidence>
<feature type="domain" description="Kazal-like" evidence="2">
    <location>
        <begin position="26"/>
        <end position="82"/>
    </location>
</feature>
<organism evidence="3 4">
    <name type="scientific">Chironomus riparius</name>
    <dbReference type="NCBI Taxonomy" id="315576"/>
    <lineage>
        <taxon>Eukaryota</taxon>
        <taxon>Metazoa</taxon>
        <taxon>Ecdysozoa</taxon>
        <taxon>Arthropoda</taxon>
        <taxon>Hexapoda</taxon>
        <taxon>Insecta</taxon>
        <taxon>Pterygota</taxon>
        <taxon>Neoptera</taxon>
        <taxon>Endopterygota</taxon>
        <taxon>Diptera</taxon>
        <taxon>Nematocera</taxon>
        <taxon>Chironomoidea</taxon>
        <taxon>Chironomidae</taxon>
        <taxon>Chironominae</taxon>
        <taxon>Chironomus</taxon>
    </lineage>
</organism>
<dbReference type="CDD" id="cd00104">
    <property type="entry name" value="KAZAL_FS"/>
    <property type="match status" value="1"/>
</dbReference>
<keyword evidence="1" id="KW-0732">Signal</keyword>
<feature type="signal peptide" evidence="1">
    <location>
        <begin position="1"/>
        <end position="24"/>
    </location>
</feature>
<reference evidence="3" key="2">
    <citation type="submission" date="2022-10" db="EMBL/GenBank/DDBJ databases">
        <authorList>
            <consortium name="ENA_rothamsted_submissions"/>
            <consortium name="culmorum"/>
            <person name="King R."/>
        </authorList>
    </citation>
    <scope>NUCLEOTIDE SEQUENCE</scope>
</reference>
<feature type="chain" id="PRO_5040200400" description="Kazal-like domain-containing protein" evidence="1">
    <location>
        <begin position="25"/>
        <end position="87"/>
    </location>
</feature>
<dbReference type="AlphaFoldDB" id="A0A9N9RQA8"/>
<dbReference type="InterPro" id="IPR002350">
    <property type="entry name" value="Kazal_dom"/>
</dbReference>
<reference evidence="3" key="1">
    <citation type="submission" date="2022-01" db="EMBL/GenBank/DDBJ databases">
        <authorList>
            <person name="King R."/>
        </authorList>
    </citation>
    <scope>NUCLEOTIDE SEQUENCE</scope>
</reference>
<sequence>MKSSRNFVLILIIAVSIAINGSSSSSVDGEMCRCGRIYDPVCASDGSINKTYDNECILKCEQKDARRSGRMLNKMYEGVCQTDEDEM</sequence>
<evidence type="ECO:0000313" key="3">
    <source>
        <dbReference type="EMBL" id="CAG9800755.1"/>
    </source>
</evidence>
<evidence type="ECO:0000313" key="4">
    <source>
        <dbReference type="Proteomes" id="UP001153620"/>
    </source>
</evidence>